<name>A0A9D2Q8J7_9FIRM</name>
<evidence type="ECO:0000256" key="5">
    <source>
        <dbReference type="ARBA" id="ARBA00022839"/>
    </source>
</evidence>
<sequence length="72" mass="7920">MKRGTTFEQAAAELEALLDVMAKEETGLEESIKLYAKAAEYIAYCDELLQKAQLKVEEIEAGGAFAQSDAEF</sequence>
<evidence type="ECO:0000256" key="1">
    <source>
        <dbReference type="ARBA" id="ARBA00009998"/>
    </source>
</evidence>
<evidence type="ECO:0000256" key="6">
    <source>
        <dbReference type="HAMAP-Rule" id="MF_00337"/>
    </source>
</evidence>
<dbReference type="Pfam" id="PF02609">
    <property type="entry name" value="Exonuc_VII_S"/>
    <property type="match status" value="1"/>
</dbReference>
<comment type="catalytic activity">
    <reaction evidence="6">
        <text>Exonucleolytic cleavage in either 5'- to 3'- or 3'- to 5'-direction to yield nucleoside 5'-phosphates.</text>
        <dbReference type="EC" id="3.1.11.6"/>
    </reaction>
</comment>
<comment type="similarity">
    <text evidence="1 6">Belongs to the XseB family.</text>
</comment>
<dbReference type="GO" id="GO:0005737">
    <property type="term" value="C:cytoplasm"/>
    <property type="evidence" value="ECO:0007669"/>
    <property type="project" value="UniProtKB-SubCell"/>
</dbReference>
<evidence type="ECO:0000313" key="8">
    <source>
        <dbReference type="Proteomes" id="UP000823918"/>
    </source>
</evidence>
<dbReference type="Gene3D" id="1.10.287.1040">
    <property type="entry name" value="Exonuclease VII, small subunit"/>
    <property type="match status" value="1"/>
</dbReference>
<comment type="function">
    <text evidence="6">Bidirectionally degrades single-stranded DNA into large acid-insoluble oligonucleotides, which are then degraded further into small acid-soluble oligonucleotides.</text>
</comment>
<keyword evidence="5 6" id="KW-0269">Exonuclease</keyword>
<organism evidence="7 8">
    <name type="scientific">Candidatus Ruthenibacterium merdavium</name>
    <dbReference type="NCBI Taxonomy" id="2838752"/>
    <lineage>
        <taxon>Bacteria</taxon>
        <taxon>Bacillati</taxon>
        <taxon>Bacillota</taxon>
        <taxon>Clostridia</taxon>
        <taxon>Eubacteriales</taxon>
        <taxon>Oscillospiraceae</taxon>
        <taxon>Ruthenibacterium</taxon>
    </lineage>
</organism>
<gene>
    <name evidence="6 7" type="primary">xseB</name>
    <name evidence="7" type="ORF">H9698_08710</name>
</gene>
<evidence type="ECO:0000256" key="4">
    <source>
        <dbReference type="ARBA" id="ARBA00022801"/>
    </source>
</evidence>
<dbReference type="GO" id="GO:0008855">
    <property type="term" value="F:exodeoxyribonuclease VII activity"/>
    <property type="evidence" value="ECO:0007669"/>
    <property type="project" value="UniProtKB-UniRule"/>
</dbReference>
<dbReference type="GO" id="GO:0006308">
    <property type="term" value="P:DNA catabolic process"/>
    <property type="evidence" value="ECO:0007669"/>
    <property type="project" value="UniProtKB-UniRule"/>
</dbReference>
<dbReference type="NCBIfam" id="TIGR01280">
    <property type="entry name" value="xseB"/>
    <property type="match status" value="1"/>
</dbReference>
<dbReference type="GO" id="GO:0009318">
    <property type="term" value="C:exodeoxyribonuclease VII complex"/>
    <property type="evidence" value="ECO:0007669"/>
    <property type="project" value="UniProtKB-UniRule"/>
</dbReference>
<comment type="caution">
    <text evidence="7">The sequence shown here is derived from an EMBL/GenBank/DDBJ whole genome shotgun (WGS) entry which is preliminary data.</text>
</comment>
<reference evidence="7" key="2">
    <citation type="submission" date="2021-04" db="EMBL/GenBank/DDBJ databases">
        <authorList>
            <person name="Gilroy R."/>
        </authorList>
    </citation>
    <scope>NUCLEOTIDE SEQUENCE</scope>
    <source>
        <strain evidence="7">5933</strain>
    </source>
</reference>
<dbReference type="InterPro" id="IPR003761">
    <property type="entry name" value="Exonuc_VII_S"/>
</dbReference>
<dbReference type="HAMAP" id="MF_00337">
    <property type="entry name" value="Exonuc_7_S"/>
    <property type="match status" value="1"/>
</dbReference>
<keyword evidence="2 6" id="KW-0963">Cytoplasm</keyword>
<evidence type="ECO:0000256" key="2">
    <source>
        <dbReference type="ARBA" id="ARBA00022490"/>
    </source>
</evidence>
<dbReference type="AlphaFoldDB" id="A0A9D2Q8J7"/>
<reference evidence="7" key="1">
    <citation type="journal article" date="2021" name="PeerJ">
        <title>Extensive microbial diversity within the chicken gut microbiome revealed by metagenomics and culture.</title>
        <authorList>
            <person name="Gilroy R."/>
            <person name="Ravi A."/>
            <person name="Getino M."/>
            <person name="Pursley I."/>
            <person name="Horton D.L."/>
            <person name="Alikhan N.F."/>
            <person name="Baker D."/>
            <person name="Gharbi K."/>
            <person name="Hall N."/>
            <person name="Watson M."/>
            <person name="Adriaenssens E.M."/>
            <person name="Foster-Nyarko E."/>
            <person name="Jarju S."/>
            <person name="Secka A."/>
            <person name="Antonio M."/>
            <person name="Oren A."/>
            <person name="Chaudhuri R.R."/>
            <person name="La Ragione R."/>
            <person name="Hildebrand F."/>
            <person name="Pallen M.J."/>
        </authorList>
    </citation>
    <scope>NUCLEOTIDE SEQUENCE</scope>
    <source>
        <strain evidence="7">5933</strain>
    </source>
</reference>
<keyword evidence="3 6" id="KW-0540">Nuclease</keyword>
<keyword evidence="4 6" id="KW-0378">Hydrolase</keyword>
<proteinExistence type="inferred from homology"/>
<dbReference type="EC" id="3.1.11.6" evidence="6"/>
<dbReference type="Proteomes" id="UP000823918">
    <property type="component" value="Unassembled WGS sequence"/>
</dbReference>
<dbReference type="InterPro" id="IPR037004">
    <property type="entry name" value="Exonuc_VII_ssu_sf"/>
</dbReference>
<protein>
    <recommendedName>
        <fullName evidence="6">Exodeoxyribonuclease 7 small subunit</fullName>
        <ecNumber evidence="6">3.1.11.6</ecNumber>
    </recommendedName>
    <alternativeName>
        <fullName evidence="6">Exodeoxyribonuclease VII small subunit</fullName>
        <shortName evidence="6">Exonuclease VII small subunit</shortName>
    </alternativeName>
</protein>
<comment type="subunit">
    <text evidence="6">Heterooligomer composed of large and small subunits.</text>
</comment>
<dbReference type="SUPFAM" id="SSF116842">
    <property type="entry name" value="XseB-like"/>
    <property type="match status" value="1"/>
</dbReference>
<evidence type="ECO:0000256" key="3">
    <source>
        <dbReference type="ARBA" id="ARBA00022722"/>
    </source>
</evidence>
<evidence type="ECO:0000313" key="7">
    <source>
        <dbReference type="EMBL" id="HJC72855.1"/>
    </source>
</evidence>
<accession>A0A9D2Q8J7</accession>
<comment type="subcellular location">
    <subcellularLocation>
        <location evidence="6">Cytoplasm</location>
    </subcellularLocation>
</comment>
<dbReference type="EMBL" id="DWWA01000045">
    <property type="protein sequence ID" value="HJC72855.1"/>
    <property type="molecule type" value="Genomic_DNA"/>
</dbReference>